<dbReference type="InterPro" id="IPR036869">
    <property type="entry name" value="J_dom_sf"/>
</dbReference>
<evidence type="ECO:0000313" key="3">
    <source>
        <dbReference type="Proteomes" id="UP000473574"/>
    </source>
</evidence>
<sequence>MTNCTEKSLKEQFSKLAEAKVHFNIKASSWKALAQKLNRPQPGPEELLLEKQVAELKERFSKLKEAKAELGIKASSWKILAEKLNKPDPEQEIAMLKEQVVLLKAENKRLREAGENAFDEVGFWLLDRNFDRAKFEDFGVSEKATEMESEAKKIYIELSQRYHPDNGGLDEQQANINKLKKQMLAVVKLNGGMGL</sequence>
<gene>
    <name evidence="2" type="ORF">D0962_18895</name>
</gene>
<evidence type="ECO:0000256" key="1">
    <source>
        <dbReference type="SAM" id="Coils"/>
    </source>
</evidence>
<keyword evidence="1" id="KW-0175">Coiled coil</keyword>
<dbReference type="Proteomes" id="UP000473574">
    <property type="component" value="Unassembled WGS sequence"/>
</dbReference>
<accession>A0A6M0S8T1</accession>
<comment type="caution">
    <text evidence="2">The sequence shown here is derived from an EMBL/GenBank/DDBJ whole genome shotgun (WGS) entry which is preliminary data.</text>
</comment>
<evidence type="ECO:0000313" key="2">
    <source>
        <dbReference type="EMBL" id="NEZ64829.1"/>
    </source>
</evidence>
<feature type="coiled-coil region" evidence="1">
    <location>
        <begin position="46"/>
        <end position="113"/>
    </location>
</feature>
<dbReference type="RefSeq" id="WP_163665396.1">
    <property type="nucleotide sequence ID" value="NZ_QZCE01000002.1"/>
</dbReference>
<protein>
    <recommendedName>
        <fullName evidence="4">J domain-containing protein</fullName>
    </recommendedName>
</protein>
<dbReference type="SUPFAM" id="SSF46565">
    <property type="entry name" value="Chaperone J-domain"/>
    <property type="match status" value="1"/>
</dbReference>
<organism evidence="2 3">
    <name type="scientific">Adonisia turfae CCMR0082</name>
    <dbReference type="NCBI Taxonomy" id="2304604"/>
    <lineage>
        <taxon>Bacteria</taxon>
        <taxon>Bacillati</taxon>
        <taxon>Cyanobacteriota</taxon>
        <taxon>Adonisia</taxon>
        <taxon>Adonisia turfae</taxon>
    </lineage>
</organism>
<dbReference type="EMBL" id="QZCE01000002">
    <property type="protein sequence ID" value="NEZ64829.1"/>
    <property type="molecule type" value="Genomic_DNA"/>
</dbReference>
<dbReference type="AlphaFoldDB" id="A0A6M0S8T1"/>
<proteinExistence type="predicted"/>
<dbReference type="Gene3D" id="1.10.287.110">
    <property type="entry name" value="DnaJ domain"/>
    <property type="match status" value="1"/>
</dbReference>
<evidence type="ECO:0008006" key="4">
    <source>
        <dbReference type="Google" id="ProtNLM"/>
    </source>
</evidence>
<name>A0A6M0S8T1_9CYAN</name>
<reference evidence="2 3" key="1">
    <citation type="journal article" date="2020" name="Microb. Ecol.">
        <title>Ecogenomics of the Marine Benthic Filamentous Cyanobacterium Adonisia.</title>
        <authorList>
            <person name="Walter J.M."/>
            <person name="Coutinho F.H."/>
            <person name="Leomil L."/>
            <person name="Hargreaves P.I."/>
            <person name="Campeao M.E."/>
            <person name="Vieira V.V."/>
            <person name="Silva B.S."/>
            <person name="Fistarol G.O."/>
            <person name="Salomon P.S."/>
            <person name="Sawabe T."/>
            <person name="Mino S."/>
            <person name="Hosokawa M."/>
            <person name="Miyashita H."/>
            <person name="Maruyama F."/>
            <person name="van Verk M.C."/>
            <person name="Dutilh B.E."/>
            <person name="Thompson C.C."/>
            <person name="Thompson F.L."/>
        </authorList>
    </citation>
    <scope>NUCLEOTIDE SEQUENCE [LARGE SCALE GENOMIC DNA]</scope>
    <source>
        <strain evidence="2 3">CCMR0082</strain>
    </source>
</reference>